<evidence type="ECO:0000256" key="1">
    <source>
        <dbReference type="SAM" id="SignalP"/>
    </source>
</evidence>
<proteinExistence type="predicted"/>
<dbReference type="Proteomes" id="UP000542125">
    <property type="component" value="Unassembled WGS sequence"/>
</dbReference>
<reference evidence="2 3" key="1">
    <citation type="submission" date="2020-07" db="EMBL/GenBank/DDBJ databases">
        <title>Genomic Encyclopedia of Type Strains, Phase IV (KMG-V): Genome sequencing to study the core and pangenomes of soil and plant-associated prokaryotes.</title>
        <authorList>
            <person name="Whitman W."/>
        </authorList>
    </citation>
    <scope>NUCLEOTIDE SEQUENCE [LARGE SCALE GENOMIC DNA]</scope>
    <source>
        <strain evidence="2 3">SAS40</strain>
    </source>
</reference>
<evidence type="ECO:0008006" key="4">
    <source>
        <dbReference type="Google" id="ProtNLM"/>
    </source>
</evidence>
<keyword evidence="1" id="KW-0732">Signal</keyword>
<gene>
    <name evidence="2" type="ORF">FHW18_004422</name>
</gene>
<keyword evidence="3" id="KW-1185">Reference proteome</keyword>
<dbReference type="RefSeq" id="WP_218863555.1">
    <property type="nucleotide sequence ID" value="NZ_JACBYR010000002.1"/>
</dbReference>
<organism evidence="2 3">
    <name type="scientific">Pigmentiphaga litoralis</name>
    <dbReference type="NCBI Taxonomy" id="516702"/>
    <lineage>
        <taxon>Bacteria</taxon>
        <taxon>Pseudomonadati</taxon>
        <taxon>Pseudomonadota</taxon>
        <taxon>Betaproteobacteria</taxon>
        <taxon>Burkholderiales</taxon>
        <taxon>Alcaligenaceae</taxon>
        <taxon>Pigmentiphaga</taxon>
    </lineage>
</organism>
<sequence length="155" mass="17048">MIKTFAAVVLTLASLGAHAMEPGARVEPWTLDDQFDKPYAFSNDVKVLLVARSMDAAKVVNAAMEDQPAGYLEARKVVYVADIARVPSVGRMFMVPAMKKASYRIVLDREGTVAQKYVEQNDSVTWLQLRDGVLVNQKTYTDPGALRAALERAAD</sequence>
<feature type="chain" id="PRO_5031098532" description="FAD/FMN-containing dehydrogenase" evidence="1">
    <location>
        <begin position="20"/>
        <end position="155"/>
    </location>
</feature>
<evidence type="ECO:0000313" key="2">
    <source>
        <dbReference type="EMBL" id="NYE85115.1"/>
    </source>
</evidence>
<comment type="caution">
    <text evidence="2">The sequence shown here is derived from an EMBL/GenBank/DDBJ whole genome shotgun (WGS) entry which is preliminary data.</text>
</comment>
<dbReference type="AlphaFoldDB" id="A0A7Y9IXV6"/>
<name>A0A7Y9IXV6_9BURK</name>
<accession>A0A7Y9IXV6</accession>
<feature type="signal peptide" evidence="1">
    <location>
        <begin position="1"/>
        <end position="19"/>
    </location>
</feature>
<protein>
    <recommendedName>
        <fullName evidence="4">FAD/FMN-containing dehydrogenase</fullName>
    </recommendedName>
</protein>
<evidence type="ECO:0000313" key="3">
    <source>
        <dbReference type="Proteomes" id="UP000542125"/>
    </source>
</evidence>
<dbReference type="EMBL" id="JACBYR010000002">
    <property type="protein sequence ID" value="NYE85115.1"/>
    <property type="molecule type" value="Genomic_DNA"/>
</dbReference>